<accession>A0AAQ0CI14</accession>
<dbReference type="EMBL" id="CP066539">
    <property type="protein sequence ID" value="QRL03791.1"/>
    <property type="molecule type" value="Genomic_DNA"/>
</dbReference>
<feature type="region of interest" description="Disordered" evidence="1">
    <location>
        <begin position="1"/>
        <end position="23"/>
    </location>
</feature>
<dbReference type="SUPFAM" id="SSF159709">
    <property type="entry name" value="PhnH-like"/>
    <property type="match status" value="1"/>
</dbReference>
<dbReference type="Proteomes" id="UP000663479">
    <property type="component" value="Chromosome"/>
</dbReference>
<evidence type="ECO:0000313" key="2">
    <source>
        <dbReference type="EMBL" id="QRL03791.1"/>
    </source>
</evidence>
<keyword evidence="2" id="KW-0456">Lyase</keyword>
<gene>
    <name evidence="2" type="primary">phnH</name>
    <name evidence="2" type="ORF">JDS37_02160</name>
</gene>
<dbReference type="GO" id="GO:0019634">
    <property type="term" value="P:organic phosphonate metabolic process"/>
    <property type="evidence" value="ECO:0007669"/>
    <property type="project" value="InterPro"/>
</dbReference>
<protein>
    <submittedName>
        <fullName evidence="2">Phosphonate C-P lyase system protein PhnH</fullName>
    </submittedName>
</protein>
<dbReference type="GO" id="GO:0016829">
    <property type="term" value="F:lyase activity"/>
    <property type="evidence" value="ECO:0007669"/>
    <property type="project" value="UniProtKB-KW"/>
</dbReference>
<dbReference type="Pfam" id="PF05845">
    <property type="entry name" value="PhnH"/>
    <property type="match status" value="1"/>
</dbReference>
<dbReference type="AlphaFoldDB" id="A0AAQ0CI14"/>
<evidence type="ECO:0000313" key="3">
    <source>
        <dbReference type="Proteomes" id="UP000663479"/>
    </source>
</evidence>
<dbReference type="Gene3D" id="3.40.50.11310">
    <property type="entry name" value="Bacterial phosphonate metabolism protein PhnH"/>
    <property type="match status" value="1"/>
</dbReference>
<dbReference type="InterPro" id="IPR008772">
    <property type="entry name" value="Phosphonate_metab_PhnH"/>
</dbReference>
<reference evidence="2" key="1">
    <citation type="submission" date="2020-12" db="EMBL/GenBank/DDBJ databases">
        <title>Genome reconstruction of Halomonas venusta strain DSM 4743.</title>
        <authorList>
            <person name="Aguirre-Garrido J.F."/>
            <person name="Hernandez-Soto L.M."/>
            <person name="Martinez-Abarca F."/>
        </authorList>
    </citation>
    <scope>NUCLEOTIDE SEQUENCE</scope>
    <source>
        <strain evidence="2">4743</strain>
    </source>
</reference>
<name>A0AAQ0CI14_9GAMM</name>
<proteinExistence type="predicted"/>
<dbReference type="NCBIfam" id="TIGR03292">
    <property type="entry name" value="PhnH_redo"/>
    <property type="match status" value="1"/>
</dbReference>
<evidence type="ECO:0000256" key="1">
    <source>
        <dbReference type="SAM" id="MobiDB-lite"/>
    </source>
</evidence>
<organism evidence="2 3">
    <name type="scientific">Vreelandella venusta</name>
    <dbReference type="NCBI Taxonomy" id="44935"/>
    <lineage>
        <taxon>Bacteria</taxon>
        <taxon>Pseudomonadati</taxon>
        <taxon>Pseudomonadota</taxon>
        <taxon>Gammaproteobacteria</taxon>
        <taxon>Oceanospirillales</taxon>
        <taxon>Halomonadaceae</taxon>
        <taxon>Vreelandella</taxon>
    </lineage>
</organism>
<sequence length="239" mass="25801">MQHILTSAEPHDQRSHDLRPHDWPALDDAVHHGQRLFRQLLSAMAEPGTIEEVSLSPLPEGVGLSRAAWGVLLALCDLDSRIWISNELNRDGMAEAIAFHTGARIVTQADQADFALLTSQSCQDLPSFAEGSDTHPDRSTTLLVVLETLANAKGQPSNNTGCWRLSGPGIADTRMLELDASAEVLMTRLKANSGSFPRGLDTILTCSERLVAIPRSTRIEPLAGMASMDQAAVCAEENA</sequence>
<dbReference type="InterPro" id="IPR038058">
    <property type="entry name" value="PhnH-like_sp"/>
</dbReference>
<dbReference type="PIRSF" id="PIRSF020680">
    <property type="entry name" value="PhnH"/>
    <property type="match status" value="1"/>
</dbReference>
<dbReference type="RefSeq" id="WP_146944083.1">
    <property type="nucleotide sequence ID" value="NZ_BJUL01000008.1"/>
</dbReference>
<feature type="compositionally biased region" description="Basic and acidic residues" evidence="1">
    <location>
        <begin position="9"/>
        <end position="23"/>
    </location>
</feature>